<dbReference type="OrthoDB" id="4324398at2"/>
<reference evidence="2 3" key="1">
    <citation type="submission" date="2015-11" db="EMBL/GenBank/DDBJ databases">
        <title>Genome-wide analysis reveals the secondary metabolome in Streptomyces kanasensis ZX01.</title>
        <authorList>
            <person name="Zhang G."/>
            <person name="Han L."/>
            <person name="Feng J."/>
            <person name="Zhang X."/>
        </authorList>
    </citation>
    <scope>NUCLEOTIDE SEQUENCE [LARGE SCALE GENOMIC DNA]</scope>
    <source>
        <strain evidence="2 3">ZX01</strain>
    </source>
</reference>
<accession>A0A100Y206</accession>
<name>A0A100Y206_9ACTN</name>
<sequence>MTVGIIHALLGGLLGAVTPGSGRRRAGSHRAAPSCAPTPIRRAAPRAPLPRLRSPYGSTEPLDGRASLLVRPYLLAHERQENQARRRLTLVLAADFGIDLDTRVLHGAGAAR</sequence>
<keyword evidence="3" id="KW-1185">Reference proteome</keyword>
<dbReference type="AlphaFoldDB" id="A0A100Y206"/>
<feature type="region of interest" description="Disordered" evidence="1">
    <location>
        <begin position="19"/>
        <end position="63"/>
    </location>
</feature>
<evidence type="ECO:0000313" key="3">
    <source>
        <dbReference type="Proteomes" id="UP000054011"/>
    </source>
</evidence>
<evidence type="ECO:0000313" key="2">
    <source>
        <dbReference type="EMBL" id="KUH36150.1"/>
    </source>
</evidence>
<protein>
    <submittedName>
        <fullName evidence="2">Uncharacterized protein</fullName>
    </submittedName>
</protein>
<dbReference type="STRING" id="936756.ATE80_25245"/>
<comment type="caution">
    <text evidence="2">The sequence shown here is derived from an EMBL/GenBank/DDBJ whole genome shotgun (WGS) entry which is preliminary data.</text>
</comment>
<gene>
    <name evidence="2" type="ORF">ATE80_25245</name>
</gene>
<proteinExistence type="predicted"/>
<dbReference type="EMBL" id="LNSV01000091">
    <property type="protein sequence ID" value="KUH36150.1"/>
    <property type="molecule type" value="Genomic_DNA"/>
</dbReference>
<dbReference type="Proteomes" id="UP000054011">
    <property type="component" value="Unassembled WGS sequence"/>
</dbReference>
<evidence type="ECO:0000256" key="1">
    <source>
        <dbReference type="SAM" id="MobiDB-lite"/>
    </source>
</evidence>
<organism evidence="2 3">
    <name type="scientific">Streptomyces kanasensis</name>
    <dbReference type="NCBI Taxonomy" id="936756"/>
    <lineage>
        <taxon>Bacteria</taxon>
        <taxon>Bacillati</taxon>
        <taxon>Actinomycetota</taxon>
        <taxon>Actinomycetes</taxon>
        <taxon>Kitasatosporales</taxon>
        <taxon>Streptomycetaceae</taxon>
        <taxon>Streptomyces</taxon>
    </lineage>
</organism>
<feature type="compositionally biased region" description="Low complexity" evidence="1">
    <location>
        <begin position="29"/>
        <end position="53"/>
    </location>
</feature>
<dbReference type="RefSeq" id="WP_058944574.1">
    <property type="nucleotide sequence ID" value="NZ_LNSV01000091.1"/>
</dbReference>